<dbReference type="Proteomes" id="UP001165085">
    <property type="component" value="Unassembled WGS sequence"/>
</dbReference>
<evidence type="ECO:0000313" key="3">
    <source>
        <dbReference type="Proteomes" id="UP001165085"/>
    </source>
</evidence>
<accession>A0A9W6ZXH9</accession>
<comment type="caution">
    <text evidence="2">The sequence shown here is derived from an EMBL/GenBank/DDBJ whole genome shotgun (WGS) entry which is preliminary data.</text>
</comment>
<evidence type="ECO:0000256" key="1">
    <source>
        <dbReference type="SAM" id="MobiDB-lite"/>
    </source>
</evidence>
<sequence length="184" mass="20348">MDFFFGSAKKVRSFAVSIFSPTKEEGERNRLRTPPEPGTPNVKTGHVTFNKEFEIPGSKGSFETPVLPGEAIPEKKTPPKKKATTPKKSSAAKLKNAAKKVKAVNAITRKSPSKRVAKKSTPVRKAVPKKSPSKNWAKVKKEVLKSTPRRSARSGIKKGFYNEVRLASVVWKGEGTFRDPIQFK</sequence>
<evidence type="ECO:0000313" key="2">
    <source>
        <dbReference type="EMBL" id="GMH61581.1"/>
    </source>
</evidence>
<dbReference type="AlphaFoldDB" id="A0A9W6ZXH9"/>
<reference evidence="3" key="1">
    <citation type="journal article" date="2023" name="Commun. Biol.">
        <title>Genome analysis of Parmales, the sister group of diatoms, reveals the evolutionary specialization of diatoms from phago-mixotrophs to photoautotrophs.</title>
        <authorList>
            <person name="Ban H."/>
            <person name="Sato S."/>
            <person name="Yoshikawa S."/>
            <person name="Yamada K."/>
            <person name="Nakamura Y."/>
            <person name="Ichinomiya M."/>
            <person name="Sato N."/>
            <person name="Blanc-Mathieu R."/>
            <person name="Endo H."/>
            <person name="Kuwata A."/>
            <person name="Ogata H."/>
        </authorList>
    </citation>
    <scope>NUCLEOTIDE SEQUENCE [LARGE SCALE GENOMIC DNA]</scope>
    <source>
        <strain evidence="3">NIES 3701</strain>
    </source>
</reference>
<feature type="compositionally biased region" description="Basic residues" evidence="1">
    <location>
        <begin position="111"/>
        <end position="132"/>
    </location>
</feature>
<name>A0A9W6ZXH9_9STRA</name>
<organism evidence="2 3">
    <name type="scientific">Triparma strigata</name>
    <dbReference type="NCBI Taxonomy" id="1606541"/>
    <lineage>
        <taxon>Eukaryota</taxon>
        <taxon>Sar</taxon>
        <taxon>Stramenopiles</taxon>
        <taxon>Ochrophyta</taxon>
        <taxon>Bolidophyceae</taxon>
        <taxon>Parmales</taxon>
        <taxon>Triparmaceae</taxon>
        <taxon>Triparma</taxon>
    </lineage>
</organism>
<gene>
    <name evidence="2" type="ORF">TrST_g9096</name>
</gene>
<dbReference type="OrthoDB" id="10530562at2759"/>
<feature type="region of interest" description="Disordered" evidence="1">
    <location>
        <begin position="20"/>
        <end position="151"/>
    </location>
</feature>
<dbReference type="EMBL" id="BRXY01000072">
    <property type="protein sequence ID" value="GMH61581.1"/>
    <property type="molecule type" value="Genomic_DNA"/>
</dbReference>
<proteinExistence type="predicted"/>
<feature type="compositionally biased region" description="Low complexity" evidence="1">
    <location>
        <begin position="86"/>
        <end position="95"/>
    </location>
</feature>
<protein>
    <submittedName>
        <fullName evidence="2">Uncharacterized protein</fullName>
    </submittedName>
</protein>
<keyword evidence="3" id="KW-1185">Reference proteome</keyword>